<organism evidence="1 2">
    <name type="scientific">Hymenobacter ginsengisoli</name>
    <dbReference type="NCBI Taxonomy" id="1051626"/>
    <lineage>
        <taxon>Bacteria</taxon>
        <taxon>Pseudomonadati</taxon>
        <taxon>Bacteroidota</taxon>
        <taxon>Cytophagia</taxon>
        <taxon>Cytophagales</taxon>
        <taxon>Hymenobacteraceae</taxon>
        <taxon>Hymenobacter</taxon>
    </lineage>
</organism>
<evidence type="ECO:0000313" key="2">
    <source>
        <dbReference type="Proteomes" id="UP001501243"/>
    </source>
</evidence>
<keyword evidence="2" id="KW-1185">Reference proteome</keyword>
<comment type="caution">
    <text evidence="1">The sequence shown here is derived from an EMBL/GenBank/DDBJ whole genome shotgun (WGS) entry which is preliminary data.</text>
</comment>
<dbReference type="RefSeq" id="WP_208133106.1">
    <property type="nucleotide sequence ID" value="NZ_BAABGQ010000006.1"/>
</dbReference>
<dbReference type="EMBL" id="BAABGQ010000006">
    <property type="protein sequence ID" value="GAA4501443.1"/>
    <property type="molecule type" value="Genomic_DNA"/>
</dbReference>
<dbReference type="Proteomes" id="UP001501243">
    <property type="component" value="Unassembled WGS sequence"/>
</dbReference>
<reference evidence="2" key="1">
    <citation type="journal article" date="2019" name="Int. J. Syst. Evol. Microbiol.">
        <title>The Global Catalogue of Microorganisms (GCM) 10K type strain sequencing project: providing services to taxonomists for standard genome sequencing and annotation.</title>
        <authorList>
            <consortium name="The Broad Institute Genomics Platform"/>
            <consortium name="The Broad Institute Genome Sequencing Center for Infectious Disease"/>
            <person name="Wu L."/>
            <person name="Ma J."/>
        </authorList>
    </citation>
    <scope>NUCLEOTIDE SEQUENCE [LARGE SCALE GENOMIC DNA]</scope>
    <source>
        <strain evidence="2">JCM 17841</strain>
    </source>
</reference>
<sequence length="121" mass="13903">MPLKDLIPHHLSYCISKLYEGYWSGYPLAEMDLGMIADYQEKIKAELDKKYGSYRNLDNSSDTLESIDYVLMRLQELFVAGGIKGNKDAKVFIDALAHYFDEVKEMFAEIDNTGWHPDDPS</sequence>
<gene>
    <name evidence="1" type="ORF">GCM10023172_23300</name>
</gene>
<evidence type="ECO:0000313" key="1">
    <source>
        <dbReference type="EMBL" id="GAA4501443.1"/>
    </source>
</evidence>
<accession>A0ABP8QGP2</accession>
<name>A0ABP8QGP2_9BACT</name>
<protein>
    <submittedName>
        <fullName evidence="1">Uncharacterized protein</fullName>
    </submittedName>
</protein>
<proteinExistence type="predicted"/>